<name>A0A2P8EFB1_9ACTN</name>
<evidence type="ECO:0000313" key="2">
    <source>
        <dbReference type="EMBL" id="PSL08124.1"/>
    </source>
</evidence>
<reference evidence="2 3" key="1">
    <citation type="submission" date="2018-03" db="EMBL/GenBank/DDBJ databases">
        <title>Genomic Encyclopedia of Archaeal and Bacterial Type Strains, Phase II (KMG-II): from individual species to whole genera.</title>
        <authorList>
            <person name="Goeker M."/>
        </authorList>
    </citation>
    <scope>NUCLEOTIDE SEQUENCE [LARGE SCALE GENOMIC DNA]</scope>
    <source>
        <strain evidence="2 3">DSM 45211</strain>
    </source>
</reference>
<feature type="compositionally biased region" description="Acidic residues" evidence="1">
    <location>
        <begin position="55"/>
        <end position="64"/>
    </location>
</feature>
<organism evidence="2 3">
    <name type="scientific">Haloactinopolyspora alba</name>
    <dbReference type="NCBI Taxonomy" id="648780"/>
    <lineage>
        <taxon>Bacteria</taxon>
        <taxon>Bacillati</taxon>
        <taxon>Actinomycetota</taxon>
        <taxon>Actinomycetes</taxon>
        <taxon>Jiangellales</taxon>
        <taxon>Jiangellaceae</taxon>
        <taxon>Haloactinopolyspora</taxon>
    </lineage>
</organism>
<accession>A0A2P8EFB1</accession>
<gene>
    <name evidence="2" type="ORF">CLV30_10191</name>
</gene>
<evidence type="ECO:0000313" key="3">
    <source>
        <dbReference type="Proteomes" id="UP000243528"/>
    </source>
</evidence>
<dbReference type="RefSeq" id="WP_240723123.1">
    <property type="nucleotide sequence ID" value="NZ_ML142897.1"/>
</dbReference>
<feature type="region of interest" description="Disordered" evidence="1">
    <location>
        <begin position="45"/>
        <end position="64"/>
    </location>
</feature>
<dbReference type="InterPro" id="IPR036170">
    <property type="entry name" value="YezG-like_sf"/>
</dbReference>
<sequence length="97" mass="10981">MRLESGTGRLCGQLRADMYQDGNGTWYNARITVDEQRQVTVEFDYDTPPFGGVIDETDPDGEGDADPELLLEDHRMYPRSPDLVPTRHPVHDETCAK</sequence>
<proteinExistence type="predicted"/>
<dbReference type="SUPFAM" id="SSF160424">
    <property type="entry name" value="BH3703-like"/>
    <property type="match status" value="1"/>
</dbReference>
<dbReference type="AlphaFoldDB" id="A0A2P8EFB1"/>
<evidence type="ECO:0000256" key="1">
    <source>
        <dbReference type="SAM" id="MobiDB-lite"/>
    </source>
</evidence>
<comment type="caution">
    <text evidence="2">The sequence shown here is derived from an EMBL/GenBank/DDBJ whole genome shotgun (WGS) entry which is preliminary data.</text>
</comment>
<keyword evidence="3" id="KW-1185">Reference proteome</keyword>
<dbReference type="EMBL" id="PYGE01000001">
    <property type="protein sequence ID" value="PSL08124.1"/>
    <property type="molecule type" value="Genomic_DNA"/>
</dbReference>
<dbReference type="Proteomes" id="UP000243528">
    <property type="component" value="Unassembled WGS sequence"/>
</dbReference>
<protein>
    <submittedName>
        <fullName evidence="2">Uncharacterized protein</fullName>
    </submittedName>
</protein>
<feature type="region of interest" description="Disordered" evidence="1">
    <location>
        <begin position="78"/>
        <end position="97"/>
    </location>
</feature>